<protein>
    <submittedName>
        <fullName evidence="3">Arylsulfatase</fullName>
        <ecNumber evidence="3">3.1.6.1</ecNumber>
    </submittedName>
</protein>
<sequence length="565" mass="63463">MKSTCFALMAALLLFACSEKQDTDSTATGDSAQKTVSSAVTEHREAETEQIIASSKRESAEQNSNSAQDKKPANRQSGGKPNILVIWGDDVGMWNISAYHRGMMGGSTPNIDRIAKDGMMFMDHYAQASCTAGRAAFITGQYPIRTGLSTVGLPGAKEGIMKKDPTLAEMLKAKGYVTGQFGKNHLGDRDEHLPTNHGFDEFFGILYHLNAGEYPEQYDFPKDEAIQEKLKLKMRGVIHSRAMPDGSQKIEDLGPWGRERQRNLDQEVLEQSKRFISDAVKSGKPFFVWHNTTRMHYRTNLNEEYAGKSGYGIYADGMMELDDDVGELLDLLDELGVADNTIVMFSTDNGAASNSWPDGGNHPFHGEKGVGGWEGGFRVPMLVKWPGHIPEGAYTGEFMTMEDWVPTFMSWLGDKDIKKELLTGKKIGGQSYKVHLDGYDQSDLLLNLGKSKRKEFYYFTEATFHGMRYGDWKLLFIRQDHWFRAPQNALTTPYIINLKLDPFERFTESRGYDEWAENRSWILGQAGPKIAEFVQSFKEFPPSQKSMELQVDAVSETINSQAMSR</sequence>
<feature type="domain" description="Sulfatase N-terminal" evidence="2">
    <location>
        <begin position="81"/>
        <end position="413"/>
    </location>
</feature>
<dbReference type="CDD" id="cd16142">
    <property type="entry name" value="ARS_like"/>
    <property type="match status" value="1"/>
</dbReference>
<dbReference type="PANTHER" id="PTHR43751">
    <property type="entry name" value="SULFATASE"/>
    <property type="match status" value="1"/>
</dbReference>
<keyword evidence="4" id="KW-1185">Reference proteome</keyword>
<dbReference type="Pfam" id="PF00884">
    <property type="entry name" value="Sulfatase"/>
    <property type="match status" value="1"/>
</dbReference>
<dbReference type="PATRIC" id="fig|1769779.3.peg.1055"/>
<dbReference type="InterPro" id="IPR017850">
    <property type="entry name" value="Alkaline_phosphatase_core_sf"/>
</dbReference>
<dbReference type="AlphaFoldDB" id="A0A1C9W5Q8"/>
<dbReference type="STRING" id="1769779.AUP74_01034"/>
<dbReference type="Proteomes" id="UP000095672">
    <property type="component" value="Chromosome"/>
</dbReference>
<name>A0A1C9W5Q8_9GAMM</name>
<dbReference type="InterPro" id="IPR000917">
    <property type="entry name" value="Sulfatase_N"/>
</dbReference>
<evidence type="ECO:0000256" key="1">
    <source>
        <dbReference type="SAM" id="MobiDB-lite"/>
    </source>
</evidence>
<dbReference type="GO" id="GO:0004065">
    <property type="term" value="F:arylsulfatase activity"/>
    <property type="evidence" value="ECO:0007669"/>
    <property type="project" value="UniProtKB-EC"/>
</dbReference>
<dbReference type="EC" id="3.1.6.1" evidence="3"/>
<dbReference type="SUPFAM" id="SSF53649">
    <property type="entry name" value="Alkaline phosphatase-like"/>
    <property type="match status" value="1"/>
</dbReference>
<dbReference type="KEGG" id="micc:AUP74_01034"/>
<dbReference type="PANTHER" id="PTHR43751:SF2">
    <property type="entry name" value="SULFATASE N-TERMINAL DOMAIN-CONTAINING PROTEIN"/>
    <property type="match status" value="1"/>
</dbReference>
<dbReference type="RefSeq" id="WP_226999899.1">
    <property type="nucleotide sequence ID" value="NZ_CP014143.1"/>
</dbReference>
<accession>A0A1C9W5Q8</accession>
<feature type="region of interest" description="Disordered" evidence="1">
    <location>
        <begin position="23"/>
        <end position="81"/>
    </location>
</feature>
<dbReference type="EMBL" id="CP014143">
    <property type="protein sequence ID" value="AOS96499.1"/>
    <property type="molecule type" value="Genomic_DNA"/>
</dbReference>
<dbReference type="Gene3D" id="3.40.720.10">
    <property type="entry name" value="Alkaline Phosphatase, subunit A"/>
    <property type="match status" value="1"/>
</dbReference>
<proteinExistence type="predicted"/>
<evidence type="ECO:0000259" key="2">
    <source>
        <dbReference type="Pfam" id="PF00884"/>
    </source>
</evidence>
<organism evidence="3 4">
    <name type="scientific">Microbulbifer aggregans</name>
    <dbReference type="NCBI Taxonomy" id="1769779"/>
    <lineage>
        <taxon>Bacteria</taxon>
        <taxon>Pseudomonadati</taxon>
        <taxon>Pseudomonadota</taxon>
        <taxon>Gammaproteobacteria</taxon>
        <taxon>Cellvibrionales</taxon>
        <taxon>Microbulbiferaceae</taxon>
        <taxon>Microbulbifer</taxon>
    </lineage>
</organism>
<reference evidence="4" key="1">
    <citation type="submission" date="2016-01" db="EMBL/GenBank/DDBJ databases">
        <title>Complete genome sequence of Microbulbifer sp. CCB-MM1, a halophile isolated from Matang Mangrove Forest, Perak.</title>
        <authorList>
            <person name="Moh T.H."/>
            <person name="Dinesh B."/>
            <person name="Lau N.-S."/>
            <person name="Go F."/>
            <person name="Alexander Chong S.-C."/>
        </authorList>
    </citation>
    <scope>NUCLEOTIDE SEQUENCE [LARGE SCALE GENOMIC DNA]</scope>
    <source>
        <strain evidence="4">CCB-MM1</strain>
    </source>
</reference>
<dbReference type="InterPro" id="IPR052701">
    <property type="entry name" value="GAG_Ulvan_Degrading_Sulfatases"/>
</dbReference>
<feature type="compositionally biased region" description="Polar residues" evidence="1">
    <location>
        <begin position="24"/>
        <end position="40"/>
    </location>
</feature>
<dbReference type="PROSITE" id="PS51257">
    <property type="entry name" value="PROKAR_LIPOPROTEIN"/>
    <property type="match status" value="1"/>
</dbReference>
<keyword evidence="3" id="KW-0378">Hydrolase</keyword>
<dbReference type="Gene3D" id="3.30.1120.10">
    <property type="match status" value="1"/>
</dbReference>
<evidence type="ECO:0000313" key="3">
    <source>
        <dbReference type="EMBL" id="AOS96499.1"/>
    </source>
</evidence>
<gene>
    <name evidence="3" type="primary">atsA_2</name>
    <name evidence="3" type="ORF">AUP74_01034</name>
</gene>
<evidence type="ECO:0000313" key="4">
    <source>
        <dbReference type="Proteomes" id="UP000095672"/>
    </source>
</evidence>